<evidence type="ECO:0000313" key="3">
    <source>
        <dbReference type="Proteomes" id="UP000011715"/>
    </source>
</evidence>
<keyword evidence="3" id="KW-1185">Reference proteome</keyword>
<dbReference type="OrthoDB" id="4848999at2759"/>
<dbReference type="Gene3D" id="1.25.10.10">
    <property type="entry name" value="Leucine-rich Repeat Variant"/>
    <property type="match status" value="2"/>
</dbReference>
<evidence type="ECO:0008006" key="4">
    <source>
        <dbReference type="Google" id="ProtNLM"/>
    </source>
</evidence>
<accession>A0A0C4DQL2</accession>
<dbReference type="VEuPathDB" id="FungiDB:MAPG_02156"/>
<dbReference type="Pfam" id="PF13646">
    <property type="entry name" value="HEAT_2"/>
    <property type="match status" value="1"/>
</dbReference>
<dbReference type="EMBL" id="ADBL01000544">
    <property type="status" value="NOT_ANNOTATED_CDS"/>
    <property type="molecule type" value="Genomic_DNA"/>
</dbReference>
<evidence type="ECO:0000313" key="1">
    <source>
        <dbReference type="EMBL" id="KLU83089.1"/>
    </source>
</evidence>
<gene>
    <name evidence="1" type="ORF">MAPG_02156</name>
</gene>
<protein>
    <recommendedName>
        <fullName evidence="4">HEAT repeat domain-containing protein</fullName>
    </recommendedName>
</protein>
<dbReference type="STRING" id="644358.A0A0C4DQL2"/>
<dbReference type="SUPFAM" id="SSF48371">
    <property type="entry name" value="ARM repeat"/>
    <property type="match status" value="1"/>
</dbReference>
<dbReference type="Proteomes" id="UP000011715">
    <property type="component" value="Unassembled WGS sequence"/>
</dbReference>
<dbReference type="eggNOG" id="KOG2029">
    <property type="taxonomic scope" value="Eukaryota"/>
</dbReference>
<dbReference type="InterPro" id="IPR016024">
    <property type="entry name" value="ARM-type_fold"/>
</dbReference>
<reference evidence="2" key="4">
    <citation type="journal article" date="2015" name="G3 (Bethesda)">
        <title>Genome sequences of three phytopathogenic species of the Magnaporthaceae family of fungi.</title>
        <authorList>
            <person name="Okagaki L.H."/>
            <person name="Nunes C.C."/>
            <person name="Sailsbery J."/>
            <person name="Clay B."/>
            <person name="Brown D."/>
            <person name="John T."/>
            <person name="Oh Y."/>
            <person name="Young N."/>
            <person name="Fitzgerald M."/>
            <person name="Haas B.J."/>
            <person name="Zeng Q."/>
            <person name="Young S."/>
            <person name="Adiconis X."/>
            <person name="Fan L."/>
            <person name="Levin J.Z."/>
            <person name="Mitchell T.K."/>
            <person name="Okubara P.A."/>
            <person name="Farman M.L."/>
            <person name="Kohn L.M."/>
            <person name="Birren B."/>
            <person name="Ma L.-J."/>
            <person name="Dean R.A."/>
        </authorList>
    </citation>
    <scope>NUCLEOTIDE SEQUENCE</scope>
    <source>
        <strain evidence="2">ATCC 64411 / 73-15</strain>
    </source>
</reference>
<reference evidence="2" key="5">
    <citation type="submission" date="2015-06" db="UniProtKB">
        <authorList>
            <consortium name="EnsemblFungi"/>
        </authorList>
    </citation>
    <scope>IDENTIFICATION</scope>
    <source>
        <strain evidence="2">ATCC 64411</strain>
    </source>
</reference>
<proteinExistence type="predicted"/>
<dbReference type="EMBL" id="GL876967">
    <property type="protein sequence ID" value="KLU83089.1"/>
    <property type="molecule type" value="Genomic_DNA"/>
</dbReference>
<dbReference type="EnsemblFungi" id="MAPG_02156T0">
    <property type="protein sequence ID" value="MAPG_02156T0"/>
    <property type="gene ID" value="MAPG_02156"/>
</dbReference>
<dbReference type="AlphaFoldDB" id="A0A0C4DQL2"/>
<sequence>MTYERPNPPTTQTIYHPNHLLVKRAKPLRPRTHPIPSALVTTPPRRRPAHCRLANMASRTVPDRLAPFVDINAYSVREAIIACLSIFDEAMAMASNSPYDGQEMRAYYKRYHPEVQKLLERSKVIRGGCYGPYHPELQELFEQFKLWADSLGGAEKAGPSLASQLGSNTSELDMVKIFLRKLVDSLSFYITAPARGRVYLSFYTTAPARSREHLSQGLDDISQCIESLDRIVKLIPIIQMRRRRSDGIFHPDQGKNLAVYVNWLVKRDKWYKGQLHDIRKLLGHPNLVKTLDDPSNLPEAILEGLVPILRRLDLELMVLAGRIKKMRYGFDRVTLDTPAGIERLTLRSLPQYRCVSYSDVDTLLSWQQLRLPESILRELVPLLKYDGFKLAAIFMNHLPLPETILRDIAALTQVPRHRANCIALELVVVGRWNDCSESSESAAEILESGQHSARRAAFKILGKQASSSPGVPEAILRKVLALLRDPDAGTRIDAVSNMAPWPCLTEATLRDMRALLKDPNASVRVAAVSALDQQPCLAEATLQGMGALLKDPNDSVRAAAARALGGGGRPPLSGTILQDMVVLMKDPDRDSSARTAAVYALDRQPHLSDTILQSIGELLKEHDNDGVLEAAMHALGRRPPLSDMVLQDLGGLVRERHTNIRTAAVRALDQQPSLPDAIIEDIRDLLNKRDSTICRLAALHFFARRPGLPKAIVLRDMAHALRNGDDVTQQAAAVALGAHDDLPEAIVAALMETALHENWPMMSVRIAAIDALVQQRFLSDTMLRQLETLREYHSWFFSDATARALQKHREG</sequence>
<dbReference type="InterPro" id="IPR011989">
    <property type="entry name" value="ARM-like"/>
</dbReference>
<evidence type="ECO:0000313" key="2">
    <source>
        <dbReference type="EnsemblFungi" id="MAPG_02156T0"/>
    </source>
</evidence>
<reference evidence="1" key="1">
    <citation type="submission" date="2010-05" db="EMBL/GenBank/DDBJ databases">
        <title>The Genome Sequence of Magnaporthe poae strain ATCC 64411.</title>
        <authorList>
            <consortium name="The Broad Institute Genome Sequencing Platform"/>
            <consortium name="Broad Institute Genome Sequencing Center for Infectious Disease"/>
            <person name="Ma L.-J."/>
            <person name="Dead R."/>
            <person name="Young S."/>
            <person name="Zeng Q."/>
            <person name="Koehrsen M."/>
            <person name="Alvarado L."/>
            <person name="Berlin A."/>
            <person name="Chapman S.B."/>
            <person name="Chen Z."/>
            <person name="Freedman E."/>
            <person name="Gellesch M."/>
            <person name="Goldberg J."/>
            <person name="Griggs A."/>
            <person name="Gujja S."/>
            <person name="Heilman E.R."/>
            <person name="Heiman D."/>
            <person name="Hepburn T."/>
            <person name="Howarth C."/>
            <person name="Jen D."/>
            <person name="Larson L."/>
            <person name="Mehta T."/>
            <person name="Neiman D."/>
            <person name="Pearson M."/>
            <person name="Roberts A."/>
            <person name="Saif S."/>
            <person name="Shea T."/>
            <person name="Shenoy N."/>
            <person name="Sisk P."/>
            <person name="Stolte C."/>
            <person name="Sykes S."/>
            <person name="Walk T."/>
            <person name="White J."/>
            <person name="Yandava C."/>
            <person name="Haas B."/>
            <person name="Nusbaum C."/>
            <person name="Birren B."/>
        </authorList>
    </citation>
    <scope>NUCLEOTIDE SEQUENCE</scope>
    <source>
        <strain evidence="1">ATCC 64411</strain>
    </source>
</reference>
<organism evidence="2 3">
    <name type="scientific">Magnaporthiopsis poae (strain ATCC 64411 / 73-15)</name>
    <name type="common">Kentucky bluegrass fungus</name>
    <name type="synonym">Magnaporthe poae</name>
    <dbReference type="NCBI Taxonomy" id="644358"/>
    <lineage>
        <taxon>Eukaryota</taxon>
        <taxon>Fungi</taxon>
        <taxon>Dikarya</taxon>
        <taxon>Ascomycota</taxon>
        <taxon>Pezizomycotina</taxon>
        <taxon>Sordariomycetes</taxon>
        <taxon>Sordariomycetidae</taxon>
        <taxon>Magnaporthales</taxon>
        <taxon>Magnaporthaceae</taxon>
        <taxon>Magnaporthiopsis</taxon>
    </lineage>
</organism>
<reference evidence="1" key="3">
    <citation type="submission" date="2011-03" db="EMBL/GenBank/DDBJ databases">
        <title>Annotation of Magnaporthe poae ATCC 64411.</title>
        <authorList>
            <person name="Ma L.-J."/>
            <person name="Dead R."/>
            <person name="Young S.K."/>
            <person name="Zeng Q."/>
            <person name="Gargeya S."/>
            <person name="Fitzgerald M."/>
            <person name="Haas B."/>
            <person name="Abouelleil A."/>
            <person name="Alvarado L."/>
            <person name="Arachchi H.M."/>
            <person name="Berlin A."/>
            <person name="Brown A."/>
            <person name="Chapman S.B."/>
            <person name="Chen Z."/>
            <person name="Dunbar C."/>
            <person name="Freedman E."/>
            <person name="Gearin G."/>
            <person name="Gellesch M."/>
            <person name="Goldberg J."/>
            <person name="Griggs A."/>
            <person name="Gujja S."/>
            <person name="Heiman D."/>
            <person name="Howarth C."/>
            <person name="Larson L."/>
            <person name="Lui A."/>
            <person name="MacDonald P.J.P."/>
            <person name="Mehta T."/>
            <person name="Montmayeur A."/>
            <person name="Murphy C."/>
            <person name="Neiman D."/>
            <person name="Pearson M."/>
            <person name="Priest M."/>
            <person name="Roberts A."/>
            <person name="Saif S."/>
            <person name="Shea T."/>
            <person name="Shenoy N."/>
            <person name="Sisk P."/>
            <person name="Stolte C."/>
            <person name="Sykes S."/>
            <person name="Yandava C."/>
            <person name="Wortman J."/>
            <person name="Nusbaum C."/>
            <person name="Birren B."/>
        </authorList>
    </citation>
    <scope>NUCLEOTIDE SEQUENCE</scope>
    <source>
        <strain evidence="1">ATCC 64411</strain>
    </source>
</reference>
<name>A0A0C4DQL2_MAGP6</name>
<reference evidence="3" key="2">
    <citation type="submission" date="2010-05" db="EMBL/GenBank/DDBJ databases">
        <title>The genome sequence of Magnaporthe poae strain ATCC 64411.</title>
        <authorList>
            <person name="Ma L.-J."/>
            <person name="Dead R."/>
            <person name="Young S."/>
            <person name="Zeng Q."/>
            <person name="Koehrsen M."/>
            <person name="Alvarado L."/>
            <person name="Berlin A."/>
            <person name="Chapman S.B."/>
            <person name="Chen Z."/>
            <person name="Freedman E."/>
            <person name="Gellesch M."/>
            <person name="Goldberg J."/>
            <person name="Griggs A."/>
            <person name="Gujja S."/>
            <person name="Heilman E.R."/>
            <person name="Heiman D."/>
            <person name="Hepburn T."/>
            <person name="Howarth C."/>
            <person name="Jen D."/>
            <person name="Larson L."/>
            <person name="Mehta T."/>
            <person name="Neiman D."/>
            <person name="Pearson M."/>
            <person name="Roberts A."/>
            <person name="Saif S."/>
            <person name="Shea T."/>
            <person name="Shenoy N."/>
            <person name="Sisk P."/>
            <person name="Stolte C."/>
            <person name="Sykes S."/>
            <person name="Walk T."/>
            <person name="White J."/>
            <person name="Yandava C."/>
            <person name="Haas B."/>
            <person name="Nusbaum C."/>
            <person name="Birren B."/>
        </authorList>
    </citation>
    <scope>NUCLEOTIDE SEQUENCE [LARGE SCALE GENOMIC DNA]</scope>
    <source>
        <strain evidence="3">ATCC 64411 / 73-15</strain>
    </source>
</reference>